<proteinExistence type="predicted"/>
<evidence type="ECO:0000313" key="2">
    <source>
        <dbReference type="EMBL" id="KAK4306338.1"/>
    </source>
</evidence>
<gene>
    <name evidence="2" type="ORF">Pmani_021831</name>
</gene>
<feature type="compositionally biased region" description="Pro residues" evidence="1">
    <location>
        <begin position="50"/>
        <end position="65"/>
    </location>
</feature>
<name>A0AAE1PE00_9EUCA</name>
<keyword evidence="3" id="KW-1185">Reference proteome</keyword>
<dbReference type="AlphaFoldDB" id="A0AAE1PE00"/>
<reference evidence="2" key="1">
    <citation type="submission" date="2023-11" db="EMBL/GenBank/DDBJ databases">
        <title>Genome assemblies of two species of porcelain crab, Petrolisthes cinctipes and Petrolisthes manimaculis (Anomura: Porcellanidae).</title>
        <authorList>
            <person name="Angst P."/>
        </authorList>
    </citation>
    <scope>NUCLEOTIDE SEQUENCE</scope>
    <source>
        <strain evidence="2">PB745_02</strain>
        <tissue evidence="2">Gill</tissue>
    </source>
</reference>
<feature type="region of interest" description="Disordered" evidence="1">
    <location>
        <begin position="1"/>
        <end position="29"/>
    </location>
</feature>
<dbReference type="EMBL" id="JAWZYT010002149">
    <property type="protein sequence ID" value="KAK4306338.1"/>
    <property type="molecule type" value="Genomic_DNA"/>
</dbReference>
<evidence type="ECO:0000256" key="1">
    <source>
        <dbReference type="SAM" id="MobiDB-lite"/>
    </source>
</evidence>
<comment type="caution">
    <text evidence="2">The sequence shown here is derived from an EMBL/GenBank/DDBJ whole genome shotgun (WGS) entry which is preliminary data.</text>
</comment>
<dbReference type="Proteomes" id="UP001292094">
    <property type="component" value="Unassembled WGS sequence"/>
</dbReference>
<sequence length="83" mass="8797">MNDSEAVNPSSHPHPFLTPHPSSPLPHTSLFFTPPHTSLFLTPPSSSPLLTPPSSSPFLTPPLPHTSPLIPSSPLILPHPSSD</sequence>
<protein>
    <submittedName>
        <fullName evidence="2">Uncharacterized protein</fullName>
    </submittedName>
</protein>
<evidence type="ECO:0000313" key="3">
    <source>
        <dbReference type="Proteomes" id="UP001292094"/>
    </source>
</evidence>
<feature type="compositionally biased region" description="Low complexity" evidence="1">
    <location>
        <begin position="66"/>
        <end position="83"/>
    </location>
</feature>
<accession>A0AAE1PE00</accession>
<organism evidence="2 3">
    <name type="scientific">Petrolisthes manimaculis</name>
    <dbReference type="NCBI Taxonomy" id="1843537"/>
    <lineage>
        <taxon>Eukaryota</taxon>
        <taxon>Metazoa</taxon>
        <taxon>Ecdysozoa</taxon>
        <taxon>Arthropoda</taxon>
        <taxon>Crustacea</taxon>
        <taxon>Multicrustacea</taxon>
        <taxon>Malacostraca</taxon>
        <taxon>Eumalacostraca</taxon>
        <taxon>Eucarida</taxon>
        <taxon>Decapoda</taxon>
        <taxon>Pleocyemata</taxon>
        <taxon>Anomura</taxon>
        <taxon>Galatheoidea</taxon>
        <taxon>Porcellanidae</taxon>
        <taxon>Petrolisthes</taxon>
    </lineage>
</organism>
<feature type="region of interest" description="Disordered" evidence="1">
    <location>
        <begin position="42"/>
        <end position="83"/>
    </location>
</feature>